<dbReference type="EMBL" id="NTYF01000015">
    <property type="protein sequence ID" value="PER57120.1"/>
    <property type="molecule type" value="Genomic_DNA"/>
</dbReference>
<organism evidence="3 4">
    <name type="scientific">Bacillus thuringiensis</name>
    <dbReference type="NCBI Taxonomy" id="1428"/>
    <lineage>
        <taxon>Bacteria</taxon>
        <taxon>Bacillati</taxon>
        <taxon>Bacillota</taxon>
        <taxon>Bacilli</taxon>
        <taxon>Bacillales</taxon>
        <taxon>Bacillaceae</taxon>
        <taxon>Bacillus</taxon>
        <taxon>Bacillus cereus group</taxon>
    </lineage>
</organism>
<dbReference type="PANTHER" id="PTHR43236:SF1">
    <property type="entry name" value="BLL7220 PROTEIN"/>
    <property type="match status" value="1"/>
</dbReference>
<dbReference type="Proteomes" id="UP000219897">
    <property type="component" value="Unassembled WGS sequence"/>
</dbReference>
<evidence type="ECO:0000256" key="1">
    <source>
        <dbReference type="ARBA" id="ARBA00007227"/>
    </source>
</evidence>
<dbReference type="Gene3D" id="1.10.10.2910">
    <property type="match status" value="1"/>
</dbReference>
<dbReference type="Pfam" id="PF06114">
    <property type="entry name" value="Peptidase_M78"/>
    <property type="match status" value="1"/>
</dbReference>
<reference evidence="3 4" key="1">
    <citation type="submission" date="2017-09" db="EMBL/GenBank/DDBJ databases">
        <title>Large-scale bioinformatics analysis of Bacillus genomes uncovers conserved roles of natural products in bacterial physiology.</title>
        <authorList>
            <consortium name="Agbiome Team Llc"/>
            <person name="Bleich R.M."/>
            <person name="Kirk G.J."/>
            <person name="Santa Maria K.C."/>
            <person name="Allen S.E."/>
            <person name="Farag S."/>
            <person name="Shank E.A."/>
            <person name="Bowers A."/>
        </authorList>
    </citation>
    <scope>NUCLEOTIDE SEQUENCE [LARGE SCALE GENOMIC DNA]</scope>
    <source>
        <strain evidence="3 4">AFS005140</strain>
    </source>
</reference>
<dbReference type="SUPFAM" id="SSF47413">
    <property type="entry name" value="lambda repressor-like DNA-binding domains"/>
    <property type="match status" value="1"/>
</dbReference>
<keyword evidence="3" id="KW-0238">DNA-binding</keyword>
<evidence type="ECO:0000313" key="4">
    <source>
        <dbReference type="Proteomes" id="UP000219897"/>
    </source>
</evidence>
<comment type="caution">
    <text evidence="3">The sequence shown here is derived from an EMBL/GenBank/DDBJ whole genome shotgun (WGS) entry which is preliminary data.</text>
</comment>
<dbReference type="CDD" id="cd00093">
    <property type="entry name" value="HTH_XRE"/>
    <property type="match status" value="1"/>
</dbReference>
<proteinExistence type="inferred from homology"/>
<evidence type="ECO:0000313" key="3">
    <source>
        <dbReference type="EMBL" id="PER57120.1"/>
    </source>
</evidence>
<comment type="similarity">
    <text evidence="1">Belongs to the short-chain fatty acyl-CoA assimilation regulator (ScfR) family.</text>
</comment>
<dbReference type="InterPro" id="IPR010982">
    <property type="entry name" value="Lambda_DNA-bd_dom_sf"/>
</dbReference>
<gene>
    <name evidence="3" type="ORF">CN495_05090</name>
</gene>
<dbReference type="RefSeq" id="WP_098222247.1">
    <property type="nucleotide sequence ID" value="NZ_NTVJ01000039.1"/>
</dbReference>
<name>A0ABD6SB07_BACTU</name>
<protein>
    <submittedName>
        <fullName evidence="3">DNA-binding protein</fullName>
    </submittedName>
</protein>
<dbReference type="Gene3D" id="1.10.260.40">
    <property type="entry name" value="lambda repressor-like DNA-binding domains"/>
    <property type="match status" value="1"/>
</dbReference>
<evidence type="ECO:0000259" key="2">
    <source>
        <dbReference type="PROSITE" id="PS50943"/>
    </source>
</evidence>
<dbReference type="AlphaFoldDB" id="A0ABD6SB07"/>
<dbReference type="SMART" id="SM00530">
    <property type="entry name" value="HTH_XRE"/>
    <property type="match status" value="1"/>
</dbReference>
<dbReference type="PANTHER" id="PTHR43236">
    <property type="entry name" value="ANTITOXIN HIGA1"/>
    <property type="match status" value="1"/>
</dbReference>
<dbReference type="GO" id="GO:0003677">
    <property type="term" value="F:DNA binding"/>
    <property type="evidence" value="ECO:0007669"/>
    <property type="project" value="UniProtKB-KW"/>
</dbReference>
<dbReference type="Pfam" id="PF01381">
    <property type="entry name" value="HTH_3"/>
    <property type="match status" value="1"/>
</dbReference>
<dbReference type="PROSITE" id="PS50943">
    <property type="entry name" value="HTH_CROC1"/>
    <property type="match status" value="1"/>
</dbReference>
<accession>A0ABD6SB07</accession>
<sequence length="382" mass="44244">MNIKQIFIPERLKSARIYRGKTIAELAEETGVTKQAISQYENGKYVPSLETLLCLIGVLNFPREYFYKPYKNEIKVGNTFFRSLFTTSKKERNSQEEKIKNLSELYGFLEEYVNFPEPDIPELNENNPEKAAIKLRKYWGLGEEPIPNMVRLLEKKGFIVTSLSSGSNKVDAFSQYQKVNGKEIYFIVLSKEKNSAVRRQFDAAHELGHIFLHNFSTDINEITRDEFRDIEREADDFAASFLLPAESFIKDLIYPNKLEFYIELKKKWKVSVAAMIVRAYKLKVISYNTYQYLMRQISSKNWRKREPLDDVLKVHEPIALKKAVELLLINDVLTGPELVRKLMLSESDIEQLLNLTPGMLKSQINDNEVIVELASKRSGSLS</sequence>
<dbReference type="InterPro" id="IPR010359">
    <property type="entry name" value="IrrE_HExxH"/>
</dbReference>
<dbReference type="InterPro" id="IPR001387">
    <property type="entry name" value="Cro/C1-type_HTH"/>
</dbReference>
<dbReference type="InterPro" id="IPR052345">
    <property type="entry name" value="Rad_response_metalloprotease"/>
</dbReference>
<feature type="domain" description="HTH cro/C1-type" evidence="2">
    <location>
        <begin position="12"/>
        <end position="66"/>
    </location>
</feature>